<feature type="domain" description="DUF1540" evidence="1">
    <location>
        <begin position="15"/>
        <end position="46"/>
    </location>
</feature>
<protein>
    <submittedName>
        <fullName evidence="2">DUF1540 domain-containing protein</fullName>
    </submittedName>
</protein>
<organism evidence="2 3">
    <name type="scientific">Amycolatopsis suaedae</name>
    <dbReference type="NCBI Taxonomy" id="2510978"/>
    <lineage>
        <taxon>Bacteria</taxon>
        <taxon>Bacillati</taxon>
        <taxon>Actinomycetota</taxon>
        <taxon>Actinomycetes</taxon>
        <taxon>Pseudonocardiales</taxon>
        <taxon>Pseudonocardiaceae</taxon>
        <taxon>Amycolatopsis</taxon>
    </lineage>
</organism>
<comment type="caution">
    <text evidence="2">The sequence shown here is derived from an EMBL/GenBank/DDBJ whole genome shotgun (WGS) entry which is preliminary data.</text>
</comment>
<accession>A0A4Q7JDI4</accession>
<gene>
    <name evidence="2" type="ORF">EWH70_02460</name>
</gene>
<evidence type="ECO:0000313" key="3">
    <source>
        <dbReference type="Proteomes" id="UP000292003"/>
    </source>
</evidence>
<feature type="domain" description="DUF1540" evidence="1">
    <location>
        <begin position="65"/>
        <end position="95"/>
    </location>
</feature>
<sequence>MTTMENPAVPAVHECTVSGCSYNHDGCHAFAITVRGDNGAADCGTFVPLNTKGGLEKVVAKVGACSRTDCVHNASLECTAQGVRIGPGSGDHAANCLTYQRG</sequence>
<dbReference type="OrthoDB" id="3213529at2"/>
<evidence type="ECO:0000313" key="2">
    <source>
        <dbReference type="EMBL" id="RZQ65951.1"/>
    </source>
</evidence>
<dbReference type="RefSeq" id="WP_130473520.1">
    <property type="nucleotide sequence ID" value="NZ_SFCC01000001.1"/>
</dbReference>
<proteinExistence type="predicted"/>
<reference evidence="2 3" key="1">
    <citation type="submission" date="2019-02" db="EMBL/GenBank/DDBJ databases">
        <title>Draft genome sequence of Amycolatopsis sp. 8-3EHSu isolated from roots of Suaeda maritima.</title>
        <authorList>
            <person name="Duangmal K."/>
            <person name="Chantavorakit T."/>
        </authorList>
    </citation>
    <scope>NUCLEOTIDE SEQUENCE [LARGE SCALE GENOMIC DNA]</scope>
    <source>
        <strain evidence="2 3">8-3EHSu</strain>
    </source>
</reference>
<dbReference type="Proteomes" id="UP000292003">
    <property type="component" value="Unassembled WGS sequence"/>
</dbReference>
<dbReference type="InterPro" id="IPR011437">
    <property type="entry name" value="DUF1540"/>
</dbReference>
<dbReference type="EMBL" id="SFCC01000001">
    <property type="protein sequence ID" value="RZQ65951.1"/>
    <property type="molecule type" value="Genomic_DNA"/>
</dbReference>
<keyword evidence="3" id="KW-1185">Reference proteome</keyword>
<name>A0A4Q7JDI4_9PSEU</name>
<dbReference type="AlphaFoldDB" id="A0A4Q7JDI4"/>
<evidence type="ECO:0000259" key="1">
    <source>
        <dbReference type="Pfam" id="PF07561"/>
    </source>
</evidence>
<dbReference type="Pfam" id="PF07561">
    <property type="entry name" value="DUF1540"/>
    <property type="match status" value="2"/>
</dbReference>